<accession>A0AAV6FD14</accession>
<dbReference type="InterPro" id="IPR013783">
    <property type="entry name" value="Ig-like_fold"/>
</dbReference>
<dbReference type="Proteomes" id="UP000823561">
    <property type="component" value="Unassembled WGS sequence"/>
</dbReference>
<comment type="caution">
    <text evidence="1">The sequence shown here is derived from an EMBL/GenBank/DDBJ whole genome shotgun (WGS) entry which is preliminary data.</text>
</comment>
<dbReference type="Gene3D" id="2.60.40.10">
    <property type="entry name" value="Immunoglobulins"/>
    <property type="match status" value="1"/>
</dbReference>
<dbReference type="CDD" id="cd00096">
    <property type="entry name" value="Ig"/>
    <property type="match status" value="1"/>
</dbReference>
<proteinExistence type="predicted"/>
<evidence type="ECO:0000313" key="1">
    <source>
        <dbReference type="EMBL" id="KAG5260550.1"/>
    </source>
</evidence>
<dbReference type="SUPFAM" id="SSF48726">
    <property type="entry name" value="Immunoglobulin"/>
    <property type="match status" value="1"/>
</dbReference>
<name>A0AAV6FD14_9TELE</name>
<keyword evidence="2" id="KW-1185">Reference proteome</keyword>
<organism evidence="1 2">
    <name type="scientific">Alosa alosa</name>
    <name type="common">allis shad</name>
    <dbReference type="NCBI Taxonomy" id="278164"/>
    <lineage>
        <taxon>Eukaryota</taxon>
        <taxon>Metazoa</taxon>
        <taxon>Chordata</taxon>
        <taxon>Craniata</taxon>
        <taxon>Vertebrata</taxon>
        <taxon>Euteleostomi</taxon>
        <taxon>Actinopterygii</taxon>
        <taxon>Neopterygii</taxon>
        <taxon>Teleostei</taxon>
        <taxon>Clupei</taxon>
        <taxon>Clupeiformes</taxon>
        <taxon>Clupeoidei</taxon>
        <taxon>Clupeidae</taxon>
        <taxon>Alosa</taxon>
    </lineage>
</organism>
<evidence type="ECO:0008006" key="3">
    <source>
        <dbReference type="Google" id="ProtNLM"/>
    </source>
</evidence>
<sequence>MCEQWSNRVKSYRLREGLDLPDGVTPDGDRLRFPRLTSDFNGQYTCEVTNSHGTAKGFILRHIVDTSASKDHDEF</sequence>
<dbReference type="AlphaFoldDB" id="A0AAV6FD14"/>
<dbReference type="InterPro" id="IPR036179">
    <property type="entry name" value="Ig-like_dom_sf"/>
</dbReference>
<protein>
    <recommendedName>
        <fullName evidence="3">Ig-like domain-containing protein</fullName>
    </recommendedName>
</protein>
<reference evidence="1" key="1">
    <citation type="submission" date="2020-10" db="EMBL/GenBank/DDBJ databases">
        <title>Chromosome-scale genome assembly of the Allis shad, Alosa alosa.</title>
        <authorList>
            <person name="Margot Z."/>
            <person name="Christophe K."/>
            <person name="Cabau C."/>
            <person name="Louis A."/>
            <person name="Berthelot C."/>
            <person name="Parey E."/>
            <person name="Roest Crollius H."/>
            <person name="Montfort J."/>
            <person name="Robinson-Rechavi M."/>
            <person name="Bucao C."/>
            <person name="Bouchez O."/>
            <person name="Gislard M."/>
            <person name="Lluch J."/>
            <person name="Milhes M."/>
            <person name="Lampietro C."/>
            <person name="Lopez Roques C."/>
            <person name="Donnadieu C."/>
            <person name="Braasch I."/>
            <person name="Desvignes T."/>
            <person name="Postlethwait J."/>
            <person name="Bobe J."/>
            <person name="Guiguen Y."/>
        </authorList>
    </citation>
    <scope>NUCLEOTIDE SEQUENCE</scope>
    <source>
        <strain evidence="1">M-15738</strain>
        <tissue evidence="1">Blood</tissue>
    </source>
</reference>
<gene>
    <name evidence="1" type="ORF">AALO_G00306620</name>
</gene>
<dbReference type="EMBL" id="JADWDJ010000114">
    <property type="protein sequence ID" value="KAG5260550.1"/>
    <property type="molecule type" value="Genomic_DNA"/>
</dbReference>
<evidence type="ECO:0000313" key="2">
    <source>
        <dbReference type="Proteomes" id="UP000823561"/>
    </source>
</evidence>